<sequence>MGREDMDSMLVDGCYFPRQVRHIDAATYISMRDFSSLSVFLTATPYTPRLTYLHTLHRDLNIYTIPSLSSGKVPTVGKYHERGPLRPPPSLSPTRTA</sequence>
<evidence type="ECO:0000256" key="1">
    <source>
        <dbReference type="SAM" id="MobiDB-lite"/>
    </source>
</evidence>
<comment type="caution">
    <text evidence="2">The sequence shown here is derived from an EMBL/GenBank/DDBJ whole genome shotgun (WGS) entry which is preliminary data.</text>
</comment>
<accession>A0A367L4S7</accession>
<keyword evidence="3" id="KW-1185">Reference proteome</keyword>
<dbReference type="AlphaFoldDB" id="A0A367L4S7"/>
<evidence type="ECO:0000313" key="2">
    <source>
        <dbReference type="EMBL" id="RCI09443.1"/>
    </source>
</evidence>
<dbReference type="EMBL" id="LKCN02000015">
    <property type="protein sequence ID" value="RCI09443.1"/>
    <property type="molecule type" value="Genomic_DNA"/>
</dbReference>
<gene>
    <name evidence="2" type="ORF">L249_3711</name>
</gene>
<evidence type="ECO:0000313" key="3">
    <source>
        <dbReference type="Proteomes" id="UP000253664"/>
    </source>
</evidence>
<dbReference type="Proteomes" id="UP000253664">
    <property type="component" value="Unassembled WGS sequence"/>
</dbReference>
<proteinExistence type="predicted"/>
<reference evidence="2 3" key="1">
    <citation type="journal article" date="2015" name="BMC Genomics">
        <title>Insights from the genome of Ophiocordyceps polyrhachis-furcata to pathogenicity and host specificity in insect fungi.</title>
        <authorList>
            <person name="Wichadakul D."/>
            <person name="Kobmoo N."/>
            <person name="Ingsriswang S."/>
            <person name="Tangphatsornruang S."/>
            <person name="Chantasingh D."/>
            <person name="Luangsa-ard J.J."/>
            <person name="Eurwilaichitr L."/>
        </authorList>
    </citation>
    <scope>NUCLEOTIDE SEQUENCE [LARGE SCALE GENOMIC DNA]</scope>
    <source>
        <strain evidence="2 3">BCC 54312</strain>
    </source>
</reference>
<protein>
    <submittedName>
        <fullName evidence="2">Uncharacterized protein</fullName>
    </submittedName>
</protein>
<feature type="region of interest" description="Disordered" evidence="1">
    <location>
        <begin position="68"/>
        <end position="97"/>
    </location>
</feature>
<name>A0A367L4S7_9HYPO</name>
<organism evidence="2 3">
    <name type="scientific">Ophiocordyceps polyrhachis-furcata BCC 54312</name>
    <dbReference type="NCBI Taxonomy" id="1330021"/>
    <lineage>
        <taxon>Eukaryota</taxon>
        <taxon>Fungi</taxon>
        <taxon>Dikarya</taxon>
        <taxon>Ascomycota</taxon>
        <taxon>Pezizomycotina</taxon>
        <taxon>Sordariomycetes</taxon>
        <taxon>Hypocreomycetidae</taxon>
        <taxon>Hypocreales</taxon>
        <taxon>Ophiocordycipitaceae</taxon>
        <taxon>Ophiocordyceps</taxon>
    </lineage>
</organism>